<feature type="domain" description="Putative beta-lactamase-inhibitor-like PepSY-like" evidence="2">
    <location>
        <begin position="58"/>
        <end position="140"/>
    </location>
</feature>
<gene>
    <name evidence="3" type="ORF">A5CPEGH6_04640</name>
</gene>
<organism evidence="3 4">
    <name type="scientific">Alistipes dispar</name>
    <dbReference type="NCBI Taxonomy" id="2585119"/>
    <lineage>
        <taxon>Bacteria</taxon>
        <taxon>Pseudomonadati</taxon>
        <taxon>Bacteroidota</taxon>
        <taxon>Bacteroidia</taxon>
        <taxon>Bacteroidales</taxon>
        <taxon>Rikenellaceae</taxon>
        <taxon>Alistipes</taxon>
    </lineage>
</organism>
<dbReference type="SUPFAM" id="SSF160574">
    <property type="entry name" value="BT0923-like"/>
    <property type="match status" value="1"/>
</dbReference>
<feature type="chain" id="PRO_5021314431" description="Putative beta-lactamase-inhibitor-like PepSY-like domain-containing protein" evidence="1">
    <location>
        <begin position="20"/>
        <end position="144"/>
    </location>
</feature>
<dbReference type="GeneID" id="98672434"/>
<proteinExistence type="predicted"/>
<keyword evidence="4" id="KW-1185">Reference proteome</keyword>
<evidence type="ECO:0000313" key="4">
    <source>
        <dbReference type="Proteomes" id="UP000319374"/>
    </source>
</evidence>
<evidence type="ECO:0000256" key="1">
    <source>
        <dbReference type="SAM" id="SignalP"/>
    </source>
</evidence>
<protein>
    <recommendedName>
        <fullName evidence="2">Putative beta-lactamase-inhibitor-like PepSY-like domain-containing protein</fullName>
    </recommendedName>
</protein>
<dbReference type="RefSeq" id="WP_141427699.1">
    <property type="nucleotide sequence ID" value="NZ_AP019736.1"/>
</dbReference>
<evidence type="ECO:0000259" key="2">
    <source>
        <dbReference type="Pfam" id="PF11396"/>
    </source>
</evidence>
<dbReference type="OrthoDB" id="710080at2"/>
<dbReference type="EMBL" id="AP019736">
    <property type="protein sequence ID" value="BBL05826.1"/>
    <property type="molecule type" value="Genomic_DNA"/>
</dbReference>
<dbReference type="AlphaFoldDB" id="A0A4Y1X021"/>
<dbReference type="Proteomes" id="UP000319374">
    <property type="component" value="Chromosome"/>
</dbReference>
<keyword evidence="1" id="KW-0732">Signal</keyword>
<feature type="signal peptide" evidence="1">
    <location>
        <begin position="1"/>
        <end position="19"/>
    </location>
</feature>
<reference evidence="4" key="1">
    <citation type="submission" date="2019-06" db="EMBL/GenBank/DDBJ databases">
        <title>Alistipes onderdonkii subsp. vulgaris subsp. nov., Alistipes dispar sp. nov. and Alistipes communis sp. nov., isolated from human faeces, and creation of Alistipes onderdonkii subsp. onderdonkii subsp. nov.</title>
        <authorList>
            <person name="Sakamoto M."/>
            <person name="Ikeyama N."/>
            <person name="Ogata Y."/>
            <person name="Suda W."/>
            <person name="Iino T."/>
            <person name="Hattori M."/>
            <person name="Ohkuma M."/>
        </authorList>
    </citation>
    <scope>NUCLEOTIDE SEQUENCE [LARGE SCALE GENOMIC DNA]</scope>
    <source>
        <strain evidence="4">5CPEGH6</strain>
    </source>
</reference>
<dbReference type="Gene3D" id="3.40.1420.30">
    <property type="match status" value="1"/>
</dbReference>
<dbReference type="KEGG" id="ada:A5CPEGH6_04640"/>
<sequence>MKKLLLTFVCAAAALGVCAAPEKIGFDKLPKSSQEFIQKNFPREVVKDTEMDREASWDKYTVYFNSGSRVSFEGGKGDWSEIVMKNGAVPATVIPVRIKTYVADNYSQSMVNRLSTMKEGYKVGLTNGLTLYFDKEGKFKKLDR</sequence>
<dbReference type="InterPro" id="IPR021533">
    <property type="entry name" value="PepSY-like"/>
</dbReference>
<accession>A0A4Y1X021</accession>
<name>A0A4Y1X021_9BACT</name>
<evidence type="ECO:0000313" key="3">
    <source>
        <dbReference type="EMBL" id="BBL05826.1"/>
    </source>
</evidence>
<dbReference type="Pfam" id="PF11396">
    <property type="entry name" value="PepSY_like"/>
    <property type="match status" value="1"/>
</dbReference>